<dbReference type="RefSeq" id="WP_089750980.1">
    <property type="nucleotide sequence ID" value="NZ_FOOG01000006.1"/>
</dbReference>
<dbReference type="InterPro" id="IPR006140">
    <property type="entry name" value="D-isomer_DH_NAD-bd"/>
</dbReference>
<evidence type="ECO:0000259" key="2">
    <source>
        <dbReference type="Pfam" id="PF16924"/>
    </source>
</evidence>
<dbReference type="Pfam" id="PF16924">
    <property type="entry name" value="DpaA_N"/>
    <property type="match status" value="1"/>
</dbReference>
<dbReference type="NCBIfam" id="TIGR02853">
    <property type="entry name" value="spore_dpaA"/>
    <property type="match status" value="1"/>
</dbReference>
<organism evidence="3 4">
    <name type="scientific">Halobacillus alkaliphilus</name>
    <dbReference type="NCBI Taxonomy" id="396056"/>
    <lineage>
        <taxon>Bacteria</taxon>
        <taxon>Bacillati</taxon>
        <taxon>Bacillota</taxon>
        <taxon>Bacilli</taxon>
        <taxon>Bacillales</taxon>
        <taxon>Bacillaceae</taxon>
        <taxon>Halobacillus</taxon>
    </lineage>
</organism>
<dbReference type="GO" id="GO:0051287">
    <property type="term" value="F:NAD binding"/>
    <property type="evidence" value="ECO:0007669"/>
    <property type="project" value="InterPro"/>
</dbReference>
<protein>
    <submittedName>
        <fullName evidence="3">Dipicolinate synthase subunit A</fullName>
    </submittedName>
</protein>
<keyword evidence="4" id="KW-1185">Reference proteome</keyword>
<reference evidence="4" key="1">
    <citation type="submission" date="2016-10" db="EMBL/GenBank/DDBJ databases">
        <authorList>
            <person name="Varghese N."/>
            <person name="Submissions S."/>
        </authorList>
    </citation>
    <scope>NUCLEOTIDE SEQUENCE [LARGE SCALE GENOMIC DNA]</scope>
    <source>
        <strain evidence="4">FP5</strain>
    </source>
</reference>
<dbReference type="InterPro" id="IPR036291">
    <property type="entry name" value="NAD(P)-bd_dom_sf"/>
</dbReference>
<name>A0A1I2KXW7_9BACI</name>
<proteinExistence type="predicted"/>
<dbReference type="EMBL" id="FOOG01000006">
    <property type="protein sequence ID" value="SFF71090.1"/>
    <property type="molecule type" value="Genomic_DNA"/>
</dbReference>
<dbReference type="Proteomes" id="UP000198897">
    <property type="component" value="Unassembled WGS sequence"/>
</dbReference>
<feature type="domain" description="Dipicolinate synthase subunit A N-terminal" evidence="2">
    <location>
        <begin position="6"/>
        <end position="123"/>
    </location>
</feature>
<dbReference type="InterPro" id="IPR014215">
    <property type="entry name" value="Dipicolinic_acid_synth_A"/>
</dbReference>
<evidence type="ECO:0000259" key="1">
    <source>
        <dbReference type="Pfam" id="PF02826"/>
    </source>
</evidence>
<dbReference type="Gene3D" id="3.40.50.720">
    <property type="entry name" value="NAD(P)-binding Rossmann-like Domain"/>
    <property type="match status" value="2"/>
</dbReference>
<evidence type="ECO:0000313" key="3">
    <source>
        <dbReference type="EMBL" id="SFF71090.1"/>
    </source>
</evidence>
<feature type="domain" description="D-isomer specific 2-hydroxyacid dehydrogenase NAD-binding" evidence="1">
    <location>
        <begin position="151"/>
        <end position="241"/>
    </location>
</feature>
<dbReference type="OrthoDB" id="8840764at2"/>
<dbReference type="Pfam" id="PF02826">
    <property type="entry name" value="2-Hacid_dh_C"/>
    <property type="match status" value="1"/>
</dbReference>
<dbReference type="SUPFAM" id="SSF51735">
    <property type="entry name" value="NAD(P)-binding Rossmann-fold domains"/>
    <property type="match status" value="1"/>
</dbReference>
<sequence>MLTGFHVAVIGGDARQIEIIRRLNGWDATVYIAGFNQLNESFTEAIDLDFESDQVKKLDAIILPIPGMDEEGNVDGIFSNRLISISEDWLKKTPEHCLIFTGISNNYLNELTKRVNRSLIPLMDRDDVAIFNSIPTVEGTLMLVIQHTDFTIHGSKVIVLGLGRVGMGLARTFDHLGAKVSVGVRSSKSAARVYEMGLTPIDMTNIQDFDLECDILLNTIPHLVVDASLIKQLPSHALILDLASKPGGTDFSYADKRGIKAILAPGLPGIVAPKTAGQIIADVVYRLLSKNIRKEIDHDS</sequence>
<dbReference type="AlphaFoldDB" id="A0A1I2KXW7"/>
<dbReference type="InterPro" id="IPR031629">
    <property type="entry name" value="DpaA_N"/>
</dbReference>
<dbReference type="NCBIfam" id="NF006162">
    <property type="entry name" value="PRK08306.1"/>
    <property type="match status" value="1"/>
</dbReference>
<evidence type="ECO:0000313" key="4">
    <source>
        <dbReference type="Proteomes" id="UP000198897"/>
    </source>
</evidence>
<gene>
    <name evidence="3" type="ORF">SAMN05216353_106100</name>
</gene>
<accession>A0A1I2KXW7</accession>